<feature type="transmembrane region" description="Helical" evidence="2">
    <location>
        <begin position="277"/>
        <end position="295"/>
    </location>
</feature>
<sequence>MRPQQCPVFAARSGRVSLSDSAQEQQLSETTAVGDTSLPAQTQPEKSWRRTASRAVLNNGQDVAVVSGALATWALHNRIYASLGPVAASSVVGLLSGVLLPTPLALAAYCGSFSGMATVAVVPTLPVATASAVACAAMLRQIASRGWLVGMGGRLGLLAQLGCTLLFCSLKLLSAFGVVGDFTPLASCSLFDPAVYGRTRSSLLGWALSGSLLGAFGTRLWQHIFKQAPRLSNSVTATTSVTLLACLALPKAIHGPVFAGAFVAMSSAQVLADRAQLALAAVACAFCQVLLAGVFNGGWAGKLGTCSFLGVALAKGLRHLTTATGKKAAAE</sequence>
<dbReference type="AlphaFoldDB" id="A0A7S4AY79"/>
<feature type="region of interest" description="Disordered" evidence="1">
    <location>
        <begin position="16"/>
        <end position="48"/>
    </location>
</feature>
<gene>
    <name evidence="3" type="ORF">PCAR00345_LOCUS455</name>
</gene>
<keyword evidence="2" id="KW-1133">Transmembrane helix</keyword>
<keyword evidence="2" id="KW-0472">Membrane</keyword>
<feature type="transmembrane region" description="Helical" evidence="2">
    <location>
        <begin position="106"/>
        <end position="139"/>
    </location>
</feature>
<evidence type="ECO:0000256" key="2">
    <source>
        <dbReference type="SAM" id="Phobius"/>
    </source>
</evidence>
<feature type="transmembrane region" description="Helical" evidence="2">
    <location>
        <begin position="79"/>
        <end position="100"/>
    </location>
</feature>
<organism evidence="3">
    <name type="scientific">Chrysotila carterae</name>
    <name type="common">Marine alga</name>
    <name type="synonym">Syracosphaera carterae</name>
    <dbReference type="NCBI Taxonomy" id="13221"/>
    <lineage>
        <taxon>Eukaryota</taxon>
        <taxon>Haptista</taxon>
        <taxon>Haptophyta</taxon>
        <taxon>Prymnesiophyceae</taxon>
        <taxon>Isochrysidales</taxon>
        <taxon>Isochrysidaceae</taxon>
        <taxon>Chrysotila</taxon>
    </lineage>
</organism>
<name>A0A7S4AY79_CHRCT</name>
<feature type="transmembrane region" description="Helical" evidence="2">
    <location>
        <begin position="203"/>
        <end position="221"/>
    </location>
</feature>
<dbReference type="EMBL" id="HBIZ01000820">
    <property type="protein sequence ID" value="CAE0747873.1"/>
    <property type="molecule type" value="Transcribed_RNA"/>
</dbReference>
<keyword evidence="2" id="KW-0812">Transmembrane</keyword>
<feature type="transmembrane region" description="Helical" evidence="2">
    <location>
        <begin position="241"/>
        <end position="265"/>
    </location>
</feature>
<accession>A0A7S4AY79</accession>
<evidence type="ECO:0000256" key="1">
    <source>
        <dbReference type="SAM" id="MobiDB-lite"/>
    </source>
</evidence>
<feature type="compositionally biased region" description="Polar residues" evidence="1">
    <location>
        <begin position="16"/>
        <end position="45"/>
    </location>
</feature>
<reference evidence="3" key="1">
    <citation type="submission" date="2021-01" db="EMBL/GenBank/DDBJ databases">
        <authorList>
            <person name="Corre E."/>
            <person name="Pelletier E."/>
            <person name="Niang G."/>
            <person name="Scheremetjew M."/>
            <person name="Finn R."/>
            <person name="Kale V."/>
            <person name="Holt S."/>
            <person name="Cochrane G."/>
            <person name="Meng A."/>
            <person name="Brown T."/>
            <person name="Cohen L."/>
        </authorList>
    </citation>
    <scope>NUCLEOTIDE SEQUENCE</scope>
    <source>
        <strain evidence="3">CCMP645</strain>
    </source>
</reference>
<proteinExistence type="predicted"/>
<evidence type="ECO:0000313" key="3">
    <source>
        <dbReference type="EMBL" id="CAE0747873.1"/>
    </source>
</evidence>
<protein>
    <submittedName>
        <fullName evidence="3">Uncharacterized protein</fullName>
    </submittedName>
</protein>